<evidence type="ECO:0000313" key="2">
    <source>
        <dbReference type="EMBL" id="PIC49088.1"/>
    </source>
</evidence>
<dbReference type="InterPro" id="IPR000210">
    <property type="entry name" value="BTB/POZ_dom"/>
</dbReference>
<dbReference type="InterPro" id="IPR002083">
    <property type="entry name" value="MATH/TRAF_dom"/>
</dbReference>
<dbReference type="AlphaFoldDB" id="A0A2G5VBE1"/>
<evidence type="ECO:0000259" key="1">
    <source>
        <dbReference type="PROSITE" id="PS50097"/>
    </source>
</evidence>
<name>A0A2G5VBE1_9PELO</name>
<dbReference type="CDD" id="cd00121">
    <property type="entry name" value="MATH"/>
    <property type="match status" value="1"/>
</dbReference>
<dbReference type="Gene3D" id="3.30.710.10">
    <property type="entry name" value="Potassium Channel Kv1.1, Chain A"/>
    <property type="match status" value="1"/>
</dbReference>
<dbReference type="Gene3D" id="2.60.210.10">
    <property type="entry name" value="Apoptosis, Tumor Necrosis Factor Receptor Associated Protein 2, Chain A"/>
    <property type="match status" value="1"/>
</dbReference>
<dbReference type="PROSITE" id="PS50097">
    <property type="entry name" value="BTB"/>
    <property type="match status" value="1"/>
</dbReference>
<dbReference type="Proteomes" id="UP000230233">
    <property type="component" value="Chromosome II"/>
</dbReference>
<dbReference type="InterPro" id="IPR008974">
    <property type="entry name" value="TRAF-like"/>
</dbReference>
<dbReference type="PANTHER" id="PTHR22743">
    <property type="entry name" value="MEPRIN/TRAF-LIKE MATH FAMILY-C.ELEGANS"/>
    <property type="match status" value="1"/>
</dbReference>
<dbReference type="SMART" id="SM00061">
    <property type="entry name" value="MATH"/>
    <property type="match status" value="1"/>
</dbReference>
<dbReference type="SUPFAM" id="SSF49599">
    <property type="entry name" value="TRAF domain-like"/>
    <property type="match status" value="1"/>
</dbReference>
<keyword evidence="3" id="KW-1185">Reference proteome</keyword>
<gene>
    <name evidence="2" type="primary">Cnig_chr_II.g7811</name>
    <name evidence="2" type="ORF">B9Z55_007811</name>
</gene>
<organism evidence="2 3">
    <name type="scientific">Caenorhabditis nigoni</name>
    <dbReference type="NCBI Taxonomy" id="1611254"/>
    <lineage>
        <taxon>Eukaryota</taxon>
        <taxon>Metazoa</taxon>
        <taxon>Ecdysozoa</taxon>
        <taxon>Nematoda</taxon>
        <taxon>Chromadorea</taxon>
        <taxon>Rhabditida</taxon>
        <taxon>Rhabditina</taxon>
        <taxon>Rhabditomorpha</taxon>
        <taxon>Rhabditoidea</taxon>
        <taxon>Rhabditidae</taxon>
        <taxon>Peloderinae</taxon>
        <taxon>Caenorhabditis</taxon>
    </lineage>
</organism>
<accession>A0A2G5VBE1</accession>
<evidence type="ECO:0000313" key="3">
    <source>
        <dbReference type="Proteomes" id="UP000230233"/>
    </source>
</evidence>
<sequence length="233" mass="27486">MPNREFTLNHKFEHFLKPECTPQLYSPEEEHFGVKWKISILQKGDRILIYLCADLTKNQEVHIQYNAKICANDNHDRRTDTIAAYSFSYENDFPSGWASIERRTLNHVFSNDGKLEVEFHVKIIKLIGYRKELRSFGEDMKQFSDAVLVVDEQKLYVSKLYLSSQSSHFANLFKRQVEESKKPEIMWTGINPYYLQYYLEVILGEDRIDEDTVEAELKISDKCNTLHISEKEM</sequence>
<proteinExistence type="predicted"/>
<dbReference type="PANTHER" id="PTHR22743:SF165">
    <property type="entry name" value="BTB AND MATH DOMAIN CONTAINING-RELATED"/>
    <property type="match status" value="1"/>
</dbReference>
<feature type="domain" description="BTB" evidence="1">
    <location>
        <begin position="144"/>
        <end position="202"/>
    </location>
</feature>
<dbReference type="Pfam" id="PF00651">
    <property type="entry name" value="BTB"/>
    <property type="match status" value="1"/>
</dbReference>
<dbReference type="SUPFAM" id="SSF54695">
    <property type="entry name" value="POZ domain"/>
    <property type="match status" value="1"/>
</dbReference>
<reference evidence="3" key="1">
    <citation type="submission" date="2017-10" db="EMBL/GenBank/DDBJ databases">
        <title>Rapid genome shrinkage in a self-fertile nematode reveals novel sperm competition proteins.</title>
        <authorList>
            <person name="Yin D."/>
            <person name="Schwarz E.M."/>
            <person name="Thomas C.G."/>
            <person name="Felde R.L."/>
            <person name="Korf I.F."/>
            <person name="Cutter A.D."/>
            <person name="Schartner C.M."/>
            <person name="Ralston E.J."/>
            <person name="Meyer B.J."/>
            <person name="Haag E.S."/>
        </authorList>
    </citation>
    <scope>NUCLEOTIDE SEQUENCE [LARGE SCALE GENOMIC DNA]</scope>
    <source>
        <strain evidence="3">JU1422</strain>
    </source>
</reference>
<dbReference type="Pfam" id="PF00917">
    <property type="entry name" value="MATH"/>
    <property type="match status" value="1"/>
</dbReference>
<dbReference type="InterPro" id="IPR011333">
    <property type="entry name" value="SKP1/BTB/POZ_sf"/>
</dbReference>
<dbReference type="InterPro" id="IPR052664">
    <property type="entry name" value="BTB-MATH_domain_protein"/>
</dbReference>
<comment type="caution">
    <text evidence="2">The sequence shown here is derived from an EMBL/GenBank/DDBJ whole genome shotgun (WGS) entry which is preliminary data.</text>
</comment>
<dbReference type="EMBL" id="PDUG01000002">
    <property type="protein sequence ID" value="PIC49088.1"/>
    <property type="molecule type" value="Genomic_DNA"/>
</dbReference>
<protein>
    <recommendedName>
        <fullName evidence="1">BTB domain-containing protein</fullName>
    </recommendedName>
</protein>
<dbReference type="CDD" id="cd18186">
    <property type="entry name" value="BTB_POZ_ZBTB_KLHL-like"/>
    <property type="match status" value="1"/>
</dbReference>